<comment type="caution">
    <text evidence="3">The sequence shown here is derived from an EMBL/GenBank/DDBJ whole genome shotgun (WGS) entry which is preliminary data.</text>
</comment>
<evidence type="ECO:0000259" key="2">
    <source>
        <dbReference type="Pfam" id="PF18456"/>
    </source>
</evidence>
<accession>A0A150Q7Y5</accession>
<dbReference type="PANTHER" id="PTHR15032">
    <property type="entry name" value="N-ACYL-PHOSPHATIDYLETHANOLAMINE-HYDROLYZING PHOSPHOLIPASE D"/>
    <property type="match status" value="1"/>
</dbReference>
<dbReference type="AlphaFoldDB" id="A0A150Q7Y5"/>
<dbReference type="GO" id="GO:0005737">
    <property type="term" value="C:cytoplasm"/>
    <property type="evidence" value="ECO:0007669"/>
    <property type="project" value="TreeGrafter"/>
</dbReference>
<gene>
    <name evidence="3" type="ORF">BE15_34455</name>
</gene>
<dbReference type="PANTHER" id="PTHR15032:SF4">
    <property type="entry name" value="N-ACYL-PHOSPHATIDYLETHANOLAMINE-HYDROLYZING PHOSPHOLIPASE D"/>
    <property type="match status" value="1"/>
</dbReference>
<dbReference type="Gene3D" id="3.60.15.10">
    <property type="entry name" value="Ribonuclease Z/Hydroxyacylglutathione hydrolase-like"/>
    <property type="match status" value="1"/>
</dbReference>
<dbReference type="Pfam" id="PF18456">
    <property type="entry name" value="CmlA_N"/>
    <property type="match status" value="1"/>
</dbReference>
<dbReference type="Proteomes" id="UP000075260">
    <property type="component" value="Unassembled WGS sequence"/>
</dbReference>
<organism evidence="3 4">
    <name type="scientific">Sorangium cellulosum</name>
    <name type="common">Polyangium cellulosum</name>
    <dbReference type="NCBI Taxonomy" id="56"/>
    <lineage>
        <taxon>Bacteria</taxon>
        <taxon>Pseudomonadati</taxon>
        <taxon>Myxococcota</taxon>
        <taxon>Polyangia</taxon>
        <taxon>Polyangiales</taxon>
        <taxon>Polyangiaceae</taxon>
        <taxon>Sorangium</taxon>
    </lineage>
</organism>
<reference evidence="3 4" key="1">
    <citation type="submission" date="2014-02" db="EMBL/GenBank/DDBJ databases">
        <title>The small core and large imbalanced accessory genome model reveals a collaborative survival strategy of Sorangium cellulosum strains in nature.</title>
        <authorList>
            <person name="Han K."/>
            <person name="Peng R."/>
            <person name="Blom J."/>
            <person name="Li Y.-Z."/>
        </authorList>
    </citation>
    <scope>NUCLEOTIDE SEQUENCE [LARGE SCALE GENOMIC DNA]</scope>
    <source>
        <strain evidence="3 4">So0008-312</strain>
    </source>
</reference>
<evidence type="ECO:0000313" key="3">
    <source>
        <dbReference type="EMBL" id="KYF64032.1"/>
    </source>
</evidence>
<dbReference type="InterPro" id="IPR041141">
    <property type="entry name" value="CmlA_N"/>
</dbReference>
<dbReference type="InterPro" id="IPR001279">
    <property type="entry name" value="Metallo-B-lactamas"/>
</dbReference>
<proteinExistence type="predicted"/>
<evidence type="ECO:0000313" key="4">
    <source>
        <dbReference type="Proteomes" id="UP000075260"/>
    </source>
</evidence>
<feature type="domain" description="Diiron non-heme beta-hydroxylase N-terminal" evidence="2">
    <location>
        <begin position="9"/>
        <end position="235"/>
    </location>
</feature>
<dbReference type="EMBL" id="JEMA01000944">
    <property type="protein sequence ID" value="KYF64032.1"/>
    <property type="molecule type" value="Genomic_DNA"/>
</dbReference>
<dbReference type="SUPFAM" id="SSF56281">
    <property type="entry name" value="Metallo-hydrolase/oxidoreductase"/>
    <property type="match status" value="1"/>
</dbReference>
<name>A0A150Q7Y5_SORCE</name>
<sequence length="532" mass="59324">MNSSSLVHLKQNVVWEPLVNRWYAWPYLIPPATAAMYVANHHLKIMQSFVRTPQVHVEMVKNPAMMGGPFINHDPARAGEVQELLDRTRREQADLVDLAAAIKALGEMLAAEATGASLEPLYQKVPPPLRGYVELVYDLEHRPHFRLIEALLYASPYYRPASQQVALSARDGDDRPFALSTPRLDTSGDLIVDVPFASAALDDLARARSTPQPLGYLAERLGVQPSEAFGRLFTEEAPPPPRPRYAGPGVRVRYFGHASVLVESRSASVMFDPLVPYKHGAGMARYSFDDLPETIDYVVITHNHQDHVLLETLLQLRHRVKNVVVPASNTGSLADPSLRMLLRTLGFRSVISLADLEKVEFEGGSITTLPFLGEHGDLDVHTKAVHLLHIEGHSLLLAADSNNIEPALYARVHDLVGDVEVIFIGMECNGAPMSWLYGPLFSKPVIRKNDQTRRLDGSDCAKALGLVDQFSPQQVYVYAMGAEPWLTFISSIHYTEESRPIVESNRLVEECQRRGIRSERLFGCKDILLEPR</sequence>
<feature type="domain" description="Metallo-beta-lactamase" evidence="1">
    <location>
        <begin position="291"/>
        <end position="414"/>
    </location>
</feature>
<protein>
    <submittedName>
        <fullName evidence="3">Polyketide synthase</fullName>
    </submittedName>
</protein>
<dbReference type="InterPro" id="IPR036866">
    <property type="entry name" value="RibonucZ/Hydroxyglut_hydro"/>
</dbReference>
<dbReference type="Pfam" id="PF12706">
    <property type="entry name" value="Lactamase_B_2"/>
    <property type="match status" value="1"/>
</dbReference>
<evidence type="ECO:0000259" key="1">
    <source>
        <dbReference type="Pfam" id="PF12706"/>
    </source>
</evidence>
<dbReference type="RefSeq" id="WP_061611887.1">
    <property type="nucleotide sequence ID" value="NZ_JEMA01000944.1"/>
</dbReference>